<name>A0A935Q2S8_9PROT</name>
<gene>
    <name evidence="3" type="ORF">IPJ27_15330</name>
</gene>
<feature type="transmembrane region" description="Helical" evidence="2">
    <location>
        <begin position="29"/>
        <end position="61"/>
    </location>
</feature>
<dbReference type="Proteomes" id="UP000697998">
    <property type="component" value="Unassembled WGS sequence"/>
</dbReference>
<protein>
    <submittedName>
        <fullName evidence="3">Uncharacterized protein</fullName>
    </submittedName>
</protein>
<evidence type="ECO:0000313" key="4">
    <source>
        <dbReference type="Proteomes" id="UP000697998"/>
    </source>
</evidence>
<evidence type="ECO:0000313" key="3">
    <source>
        <dbReference type="EMBL" id="MBK7676005.1"/>
    </source>
</evidence>
<organism evidence="3 4">
    <name type="scientific">Candidatus Accumulibacter proximus</name>
    <dbReference type="NCBI Taxonomy" id="2954385"/>
    <lineage>
        <taxon>Bacteria</taxon>
        <taxon>Pseudomonadati</taxon>
        <taxon>Pseudomonadota</taxon>
        <taxon>Betaproteobacteria</taxon>
        <taxon>Candidatus Accumulibacter</taxon>
    </lineage>
</organism>
<feature type="region of interest" description="Disordered" evidence="1">
    <location>
        <begin position="102"/>
        <end position="132"/>
    </location>
</feature>
<keyword evidence="2" id="KW-1133">Transmembrane helix</keyword>
<sequence length="132" mass="14220">MRNNHEQSGFSGTRLAAPPGGILGKLLTIAAGAMLLVVAFMFSLLALTVVVIGGLLVFAYLKWKTRHLRQHLNEQMQQQANRQRQQPDGFIIDGEVIGDAEYDAQPRTAASGQPASDLPARPTEPPGKTTDG</sequence>
<evidence type="ECO:0000256" key="2">
    <source>
        <dbReference type="SAM" id="Phobius"/>
    </source>
</evidence>
<evidence type="ECO:0000256" key="1">
    <source>
        <dbReference type="SAM" id="MobiDB-lite"/>
    </source>
</evidence>
<dbReference type="EMBL" id="JADJMH010000016">
    <property type="protein sequence ID" value="MBK7676005.1"/>
    <property type="molecule type" value="Genomic_DNA"/>
</dbReference>
<dbReference type="AlphaFoldDB" id="A0A935Q2S8"/>
<comment type="caution">
    <text evidence="3">The sequence shown here is derived from an EMBL/GenBank/DDBJ whole genome shotgun (WGS) entry which is preliminary data.</text>
</comment>
<reference evidence="3 4" key="1">
    <citation type="submission" date="2020-10" db="EMBL/GenBank/DDBJ databases">
        <title>Connecting structure to function with the recovery of over 1000 high-quality activated sludge metagenome-assembled genomes encoding full-length rRNA genes using long-read sequencing.</title>
        <authorList>
            <person name="Singleton C.M."/>
            <person name="Petriglieri F."/>
            <person name="Kristensen J.M."/>
            <person name="Kirkegaard R.H."/>
            <person name="Michaelsen T.Y."/>
            <person name="Andersen M.H."/>
            <person name="Karst S.M."/>
            <person name="Dueholm M.S."/>
            <person name="Nielsen P.H."/>
            <person name="Albertsen M."/>
        </authorList>
    </citation>
    <scope>NUCLEOTIDE SEQUENCE [LARGE SCALE GENOMIC DNA]</scope>
    <source>
        <strain evidence="3">EsbW_18-Q3-R4-48_BATAC.285</strain>
    </source>
</reference>
<keyword evidence="2" id="KW-0472">Membrane</keyword>
<keyword evidence="2" id="KW-0812">Transmembrane</keyword>
<proteinExistence type="predicted"/>
<accession>A0A935Q2S8</accession>